<dbReference type="PROSITE" id="PS51186">
    <property type="entry name" value="GNAT"/>
    <property type="match status" value="1"/>
</dbReference>
<sequence length="174" mass="18987">MGPGRPAARVDGVFTLTRADGYQLSTDPDRLDLDRVHRWLSTDAYWALGRDRETVVRAFAGSIGFGIYRPGDGRQVAVARVVTDRATFAWLCDVYVDPAARGRGLGTWLAGAVRDHLAELGVRRIVLATADAHGVYARVGFAPVDPGRWMQLDQRVTQITGKDQQGPSPLTVEA</sequence>
<dbReference type="InterPro" id="IPR053144">
    <property type="entry name" value="Acetyltransferase_Butenolide"/>
</dbReference>
<dbReference type="InterPro" id="IPR000182">
    <property type="entry name" value="GNAT_dom"/>
</dbReference>
<dbReference type="PANTHER" id="PTHR43233:SF1">
    <property type="entry name" value="FAMILY N-ACETYLTRANSFERASE, PUTATIVE (AFU_ORTHOLOGUE AFUA_6G03350)-RELATED"/>
    <property type="match status" value="1"/>
</dbReference>
<evidence type="ECO:0000259" key="1">
    <source>
        <dbReference type="PROSITE" id="PS51186"/>
    </source>
</evidence>
<keyword evidence="3" id="KW-1185">Reference proteome</keyword>
<dbReference type="CDD" id="cd04301">
    <property type="entry name" value="NAT_SF"/>
    <property type="match status" value="1"/>
</dbReference>
<dbReference type="Gene3D" id="3.40.630.30">
    <property type="match status" value="1"/>
</dbReference>
<gene>
    <name evidence="2" type="ORF">GCM10023176_40880</name>
</gene>
<name>A0ABP8SUW8_9ACTN</name>
<reference evidence="3" key="1">
    <citation type="journal article" date="2019" name="Int. J. Syst. Evol. Microbiol.">
        <title>The Global Catalogue of Microorganisms (GCM) 10K type strain sequencing project: providing services to taxonomists for standard genome sequencing and annotation.</title>
        <authorList>
            <consortium name="The Broad Institute Genomics Platform"/>
            <consortium name="The Broad Institute Genome Sequencing Center for Infectious Disease"/>
            <person name="Wu L."/>
            <person name="Ma J."/>
        </authorList>
    </citation>
    <scope>NUCLEOTIDE SEQUENCE [LARGE SCALE GENOMIC DNA]</scope>
    <source>
        <strain evidence="3">JCM 3175</strain>
    </source>
</reference>
<accession>A0ABP8SUW8</accession>
<proteinExistence type="predicted"/>
<dbReference type="InterPro" id="IPR016181">
    <property type="entry name" value="Acyl_CoA_acyltransferase"/>
</dbReference>
<dbReference type="Pfam" id="PF00583">
    <property type="entry name" value="Acetyltransf_1"/>
    <property type="match status" value="1"/>
</dbReference>
<organism evidence="2 3">
    <name type="scientific">Micromonospora coerulea</name>
    <dbReference type="NCBI Taxonomy" id="47856"/>
    <lineage>
        <taxon>Bacteria</taxon>
        <taxon>Bacillati</taxon>
        <taxon>Actinomycetota</taxon>
        <taxon>Actinomycetes</taxon>
        <taxon>Micromonosporales</taxon>
        <taxon>Micromonosporaceae</taxon>
        <taxon>Micromonospora</taxon>
    </lineage>
</organism>
<dbReference type="Proteomes" id="UP001500307">
    <property type="component" value="Unassembled WGS sequence"/>
</dbReference>
<protein>
    <submittedName>
        <fullName evidence="2">GNAT family N-acetyltransferase</fullName>
    </submittedName>
</protein>
<feature type="domain" description="N-acetyltransferase" evidence="1">
    <location>
        <begin position="22"/>
        <end position="155"/>
    </location>
</feature>
<dbReference type="EMBL" id="BAABGU010000023">
    <property type="protein sequence ID" value="GAA4574239.1"/>
    <property type="molecule type" value="Genomic_DNA"/>
</dbReference>
<evidence type="ECO:0000313" key="3">
    <source>
        <dbReference type="Proteomes" id="UP001500307"/>
    </source>
</evidence>
<dbReference type="SUPFAM" id="SSF55729">
    <property type="entry name" value="Acyl-CoA N-acyltransferases (Nat)"/>
    <property type="match status" value="1"/>
</dbReference>
<dbReference type="PANTHER" id="PTHR43233">
    <property type="entry name" value="FAMILY N-ACETYLTRANSFERASE, PUTATIVE (AFU_ORTHOLOGUE AFUA_6G03350)-RELATED"/>
    <property type="match status" value="1"/>
</dbReference>
<evidence type="ECO:0000313" key="2">
    <source>
        <dbReference type="EMBL" id="GAA4574239.1"/>
    </source>
</evidence>
<comment type="caution">
    <text evidence="2">The sequence shown here is derived from an EMBL/GenBank/DDBJ whole genome shotgun (WGS) entry which is preliminary data.</text>
</comment>